<keyword evidence="2" id="KW-1185">Reference proteome</keyword>
<evidence type="ECO:0000313" key="2">
    <source>
        <dbReference type="Proteomes" id="UP000805193"/>
    </source>
</evidence>
<dbReference type="Proteomes" id="UP000805193">
    <property type="component" value="Unassembled WGS sequence"/>
</dbReference>
<name>A0AC60QMY2_IXOPE</name>
<protein>
    <submittedName>
        <fullName evidence="1">Uncharacterized protein</fullName>
    </submittedName>
</protein>
<comment type="caution">
    <text evidence="1">The sequence shown here is derived from an EMBL/GenBank/DDBJ whole genome shotgun (WGS) entry which is preliminary data.</text>
</comment>
<accession>A0AC60QMY2</accession>
<proteinExistence type="predicted"/>
<reference evidence="1 2" key="1">
    <citation type="journal article" date="2020" name="Cell">
        <title>Large-Scale Comparative Analyses of Tick Genomes Elucidate Their Genetic Diversity and Vector Capacities.</title>
        <authorList>
            <consortium name="Tick Genome and Microbiome Consortium (TIGMIC)"/>
            <person name="Jia N."/>
            <person name="Wang J."/>
            <person name="Shi W."/>
            <person name="Du L."/>
            <person name="Sun Y."/>
            <person name="Zhan W."/>
            <person name="Jiang J.F."/>
            <person name="Wang Q."/>
            <person name="Zhang B."/>
            <person name="Ji P."/>
            <person name="Bell-Sakyi L."/>
            <person name="Cui X.M."/>
            <person name="Yuan T.T."/>
            <person name="Jiang B.G."/>
            <person name="Yang W.F."/>
            <person name="Lam T.T."/>
            <person name="Chang Q.C."/>
            <person name="Ding S.J."/>
            <person name="Wang X.J."/>
            <person name="Zhu J.G."/>
            <person name="Ruan X.D."/>
            <person name="Zhao L."/>
            <person name="Wei J.T."/>
            <person name="Ye R.Z."/>
            <person name="Que T.C."/>
            <person name="Du C.H."/>
            <person name="Zhou Y.H."/>
            <person name="Cheng J.X."/>
            <person name="Dai P.F."/>
            <person name="Guo W.B."/>
            <person name="Han X.H."/>
            <person name="Huang E.J."/>
            <person name="Li L.F."/>
            <person name="Wei W."/>
            <person name="Gao Y.C."/>
            <person name="Liu J.Z."/>
            <person name="Shao H.Z."/>
            <person name="Wang X."/>
            <person name="Wang C.C."/>
            <person name="Yang T.C."/>
            <person name="Huo Q.B."/>
            <person name="Li W."/>
            <person name="Chen H.Y."/>
            <person name="Chen S.E."/>
            <person name="Zhou L.G."/>
            <person name="Ni X.B."/>
            <person name="Tian J.H."/>
            <person name="Sheng Y."/>
            <person name="Liu T."/>
            <person name="Pan Y.S."/>
            <person name="Xia L.Y."/>
            <person name="Li J."/>
            <person name="Zhao F."/>
            <person name="Cao W.C."/>
        </authorList>
    </citation>
    <scope>NUCLEOTIDE SEQUENCE [LARGE SCALE GENOMIC DNA]</scope>
    <source>
        <strain evidence="1">Iper-2018</strain>
    </source>
</reference>
<evidence type="ECO:0000313" key="1">
    <source>
        <dbReference type="EMBL" id="KAG0437103.1"/>
    </source>
</evidence>
<organism evidence="1 2">
    <name type="scientific">Ixodes persulcatus</name>
    <name type="common">Taiga tick</name>
    <dbReference type="NCBI Taxonomy" id="34615"/>
    <lineage>
        <taxon>Eukaryota</taxon>
        <taxon>Metazoa</taxon>
        <taxon>Ecdysozoa</taxon>
        <taxon>Arthropoda</taxon>
        <taxon>Chelicerata</taxon>
        <taxon>Arachnida</taxon>
        <taxon>Acari</taxon>
        <taxon>Parasitiformes</taxon>
        <taxon>Ixodida</taxon>
        <taxon>Ixodoidea</taxon>
        <taxon>Ixodidae</taxon>
        <taxon>Ixodinae</taxon>
        <taxon>Ixodes</taxon>
    </lineage>
</organism>
<sequence length="1631" mass="185180">MEDGGRASSDEMDDKRQMEMAYHYLCHLEEARLWLSSCIEEELPAATQLEESLRNGVYLARLSHFFAPGEVPLKRIYDIDQTIYSGRGLCFRHTDNINRWLNAMRAIGLPEYFFPDAFDLYEKKNLPKVIYCLHALSLYLFRLGKAPKIEDLLGKLNFSDDEVDQVRRGLGLNAELQMPAFCQIGGILAKEMSADAAAVVAINTAIDRQELDLLLEALSAPSAQLREVHSENVSRYQAVLEKAKRMKSDNMEIRSLEYAYVPDMYDRLLSLAEVQGYILETNVNVLLTLIDEVIEAEDLDRFRALVLSRPDLGIQDVVADNVPAYFQVLLKIRDDAYSNNNVFSLLRSDLQIAIHLANEKVEEETRVEEAVEAINVCLDCDEANNTLEALRDPGANLPLVYPLAALLYHSEFSFIRKEAGHNLCHEELVGGVRILNAIAEINFALKSNGTFNLVECLENPNAHIADVRPQNHDRYAAALAAALVEKTKLSPAVVFLTHIDIQDIVSIVNAKVDNELSHEQALELINEAVMSSSANLVLEALLNPAATILHVSRDHVLLYQDLLFLKLQSLEERPLTEDDVQGVVDTANQVAVEASNMCIGLATLNVGVCNQVVEDVRSGLESLKIVELRTDATESYLKELQKIFSRKFGDGSSIEWFSYLVRPRLFFNLNVVQFRSEWASAPKADCNSFLSLEDIQRGVARVNEQLKELQDVSAIEPMIIKLQARMRGRLIRSAVREQYVFYCEHIGSIIKIQAWYRSMRERVRYKKMLYELDALVPFVTRLQSYVRRYLVHQKINDLINHYKDNEHIATVVQTHYRSSCALRDYRLLTRATPSFPVLVKFLHMLSVSEHDLAEEMEVQRVKERVVATIRHNQSLEKEVDQMDIRIGLLVRNCITLEDVMSHSKREAVKSDWLGSSGGLTALSHQSREKLVAYQHLFYLLQVEPSYLAQLIFVMAPHNTNNFVETVIYSVYNYGSTPREEYLLLRLFRLALQEEVRSSLSHPSDILKGNPMVIKMAVGFYRTKRGQSCLEQLLAPLVKDILSDQDLDINFYPVDIYKQWVNQVETASGKTCGLSYEVTEEQALQQSEVCRRLHESVLQLEAKALMFAKSIADSEDKVPYGMRYICKVLKQALEETFPDAAPNEVLKAIGNLLYYRYINPGIVAPESFGIVELERYGQMTHRQRRNLGSISRVLMFASSGMPYGHQHSYQIRLNKLTASCGDILHRFFLEACDVAEPEAYFNIDTYSEATQLTPPTISLTAVELRDTHKLLLEFRSDIAPDPKDPLHVLLQDLGPEPTIEDLLGPANDSPDFAVFSKTKLSLTLSSKFSEVQEDTPESDYLLKETKQMLVELMRTFRSCKTIHEMLDSDIGSETEREFLEAQAAGRQPARTSTASLLSRRKFGSLAAFRKAVVHNLEVLEERGVASSKDDYQDLLNSIAMDILQKRNHRLNRQRELGYLKTTQQKLDAKTRSYQETLDYYSQYVQACLSNLAGGKSRRQSMGGRRQSMASQRRSVGGEVATPDVEEGRALRSRNVLKYTGWKLHEKGILLEITGLDIAMLKNVSFEISPTNRTGIFSVRSRFLGMGADEITLDIQDLLRQQYEGTAVTNLFGRAKVNNNLLLYLLNKKFYGK</sequence>
<gene>
    <name evidence="1" type="ORF">HPB47_017602</name>
</gene>
<dbReference type="EMBL" id="JABSTQ010006544">
    <property type="protein sequence ID" value="KAG0437103.1"/>
    <property type="molecule type" value="Genomic_DNA"/>
</dbReference>